<evidence type="ECO:0000256" key="2">
    <source>
        <dbReference type="ARBA" id="ARBA00021310"/>
    </source>
</evidence>
<comment type="function">
    <text evidence="7">Involved in DNA repair and RecF pathway recombination.</text>
</comment>
<feature type="transmembrane region" description="Helical" evidence="8">
    <location>
        <begin position="20"/>
        <end position="41"/>
    </location>
</feature>
<dbReference type="RefSeq" id="WP_092062219.1">
    <property type="nucleotide sequence ID" value="NZ_FNIN01000001.1"/>
</dbReference>
<dbReference type="InterPro" id="IPR003717">
    <property type="entry name" value="RecO"/>
</dbReference>
<evidence type="ECO:0000256" key="7">
    <source>
        <dbReference type="HAMAP-Rule" id="MF_00201"/>
    </source>
</evidence>
<dbReference type="Pfam" id="PF02565">
    <property type="entry name" value="RecO_C"/>
    <property type="match status" value="1"/>
</dbReference>
<keyword evidence="5 7" id="KW-0234">DNA repair</keyword>
<dbReference type="AlphaFoldDB" id="A0A1H0A4R7"/>
<dbReference type="InterPro" id="IPR022572">
    <property type="entry name" value="DNA_rep/recomb_RecO_N"/>
</dbReference>
<accession>A0A1H0A4R7</accession>
<evidence type="ECO:0000256" key="4">
    <source>
        <dbReference type="ARBA" id="ARBA00023172"/>
    </source>
</evidence>
<dbReference type="InterPro" id="IPR012340">
    <property type="entry name" value="NA-bd_OB-fold"/>
</dbReference>
<dbReference type="NCBIfam" id="TIGR00613">
    <property type="entry name" value="reco"/>
    <property type="match status" value="1"/>
</dbReference>
<evidence type="ECO:0000313" key="11">
    <source>
        <dbReference type="Proteomes" id="UP000199602"/>
    </source>
</evidence>
<dbReference type="PANTHER" id="PTHR33991:SF1">
    <property type="entry name" value="DNA REPAIR PROTEIN RECO"/>
    <property type="match status" value="1"/>
</dbReference>
<comment type="similarity">
    <text evidence="1 7">Belongs to the RecO family.</text>
</comment>
<dbReference type="PANTHER" id="PTHR33991">
    <property type="entry name" value="DNA REPAIR PROTEIN RECO"/>
    <property type="match status" value="1"/>
</dbReference>
<evidence type="ECO:0000256" key="3">
    <source>
        <dbReference type="ARBA" id="ARBA00022763"/>
    </source>
</evidence>
<dbReference type="InterPro" id="IPR042242">
    <property type="entry name" value="RecO_C"/>
</dbReference>
<dbReference type="Proteomes" id="UP000199602">
    <property type="component" value="Unassembled WGS sequence"/>
</dbReference>
<evidence type="ECO:0000256" key="6">
    <source>
        <dbReference type="ARBA" id="ARBA00033409"/>
    </source>
</evidence>
<reference evidence="10 11" key="1">
    <citation type="submission" date="2016-10" db="EMBL/GenBank/DDBJ databases">
        <authorList>
            <person name="de Groot N.N."/>
        </authorList>
    </citation>
    <scope>NUCLEOTIDE SEQUENCE [LARGE SCALE GENOMIC DNA]</scope>
    <source>
        <strain evidence="10 11">DSM 15269</strain>
    </source>
</reference>
<keyword evidence="11" id="KW-1185">Reference proteome</keyword>
<dbReference type="GO" id="GO:0006310">
    <property type="term" value="P:DNA recombination"/>
    <property type="evidence" value="ECO:0007669"/>
    <property type="project" value="UniProtKB-UniRule"/>
</dbReference>
<evidence type="ECO:0000256" key="1">
    <source>
        <dbReference type="ARBA" id="ARBA00007452"/>
    </source>
</evidence>
<evidence type="ECO:0000259" key="9">
    <source>
        <dbReference type="Pfam" id="PF11967"/>
    </source>
</evidence>
<keyword evidence="8" id="KW-0472">Membrane</keyword>
<dbReference type="OrthoDB" id="9780797at2"/>
<dbReference type="STRING" id="206665.SAMN04488516_101273"/>
<keyword evidence="4 7" id="KW-0233">DNA recombination</keyword>
<dbReference type="GO" id="GO:0006302">
    <property type="term" value="P:double-strand break repair"/>
    <property type="evidence" value="ECO:0007669"/>
    <property type="project" value="TreeGrafter"/>
</dbReference>
<gene>
    <name evidence="7" type="primary">recO</name>
    <name evidence="10" type="ORF">SAMN04488516_101273</name>
</gene>
<dbReference type="Gene3D" id="2.40.50.140">
    <property type="entry name" value="Nucleic acid-binding proteins"/>
    <property type="match status" value="1"/>
</dbReference>
<evidence type="ECO:0000256" key="5">
    <source>
        <dbReference type="ARBA" id="ARBA00023204"/>
    </source>
</evidence>
<keyword evidence="8" id="KW-1133">Transmembrane helix</keyword>
<sequence length="240" mass="28151">MEINENFIILRKGRFKEVDLWLKVLSPHFGLTTFFAFGGLVSKKRFCGCLDEFNLLYGKIEKSKRKEYLTLKESYLINKFIDLKQNSNKIGAIANITKFLEKIKITPDEYKQVFDLFVNFISIISKVSDISYFPLLFKANLIFNLGYLPLFSYCLHCKKPLLQKHKIVFFSFQEGGFFCVSCGLKKGLNFKLDSNIILFLKYISQSKPKDWIQIDINKTFQKACYEIVSRFIEYHLEISI</sequence>
<keyword evidence="8" id="KW-0812">Transmembrane</keyword>
<evidence type="ECO:0000313" key="10">
    <source>
        <dbReference type="EMBL" id="SDN28221.1"/>
    </source>
</evidence>
<dbReference type="EMBL" id="FNIN01000001">
    <property type="protein sequence ID" value="SDN28221.1"/>
    <property type="molecule type" value="Genomic_DNA"/>
</dbReference>
<dbReference type="SUPFAM" id="SSF57863">
    <property type="entry name" value="ArfGap/RecO-like zinc finger"/>
    <property type="match status" value="1"/>
</dbReference>
<dbReference type="InterPro" id="IPR037278">
    <property type="entry name" value="ARFGAP/RecO"/>
</dbReference>
<dbReference type="GO" id="GO:0043590">
    <property type="term" value="C:bacterial nucleoid"/>
    <property type="evidence" value="ECO:0007669"/>
    <property type="project" value="TreeGrafter"/>
</dbReference>
<keyword evidence="3 7" id="KW-0227">DNA damage</keyword>
<evidence type="ECO:0000256" key="8">
    <source>
        <dbReference type="SAM" id="Phobius"/>
    </source>
</evidence>
<dbReference type="HAMAP" id="MF_00201">
    <property type="entry name" value="RecO"/>
    <property type="match status" value="1"/>
</dbReference>
<name>A0A1H0A4R7_9BACT</name>
<dbReference type="Gene3D" id="1.20.1440.120">
    <property type="entry name" value="Recombination protein O, C-terminal domain"/>
    <property type="match status" value="1"/>
</dbReference>
<dbReference type="Pfam" id="PF11967">
    <property type="entry name" value="RecO_N"/>
    <property type="match status" value="1"/>
</dbReference>
<feature type="domain" description="DNA replication/recombination mediator RecO N-terminal" evidence="9">
    <location>
        <begin position="1"/>
        <end position="79"/>
    </location>
</feature>
<proteinExistence type="inferred from homology"/>
<organism evidence="10 11">
    <name type="scientific">Desulfonauticus submarinus</name>
    <dbReference type="NCBI Taxonomy" id="206665"/>
    <lineage>
        <taxon>Bacteria</taxon>
        <taxon>Pseudomonadati</taxon>
        <taxon>Thermodesulfobacteriota</taxon>
        <taxon>Desulfovibrionia</taxon>
        <taxon>Desulfovibrionales</taxon>
        <taxon>Desulfonauticaceae</taxon>
        <taxon>Desulfonauticus</taxon>
    </lineage>
</organism>
<protein>
    <recommendedName>
        <fullName evidence="2 7">DNA repair protein RecO</fullName>
    </recommendedName>
    <alternativeName>
        <fullName evidence="6 7">Recombination protein O</fullName>
    </alternativeName>
</protein>
<dbReference type="Gene3D" id="6.20.220.20">
    <property type="entry name" value="Recombination protein O, zinc-binding domain"/>
    <property type="match status" value="1"/>
</dbReference>